<organism evidence="2 3">
    <name type="scientific">Variovorax guangxiensis</name>
    <dbReference type="NCBI Taxonomy" id="1775474"/>
    <lineage>
        <taxon>Bacteria</taxon>
        <taxon>Pseudomonadati</taxon>
        <taxon>Pseudomonadota</taxon>
        <taxon>Betaproteobacteria</taxon>
        <taxon>Burkholderiales</taxon>
        <taxon>Comamonadaceae</taxon>
        <taxon>Variovorax</taxon>
    </lineage>
</organism>
<feature type="signal peptide" evidence="1">
    <location>
        <begin position="1"/>
        <end position="26"/>
    </location>
</feature>
<dbReference type="RefSeq" id="WP_126021644.1">
    <property type="nucleotide sequence ID" value="NZ_RXFT01000003.1"/>
</dbReference>
<dbReference type="Proteomes" id="UP000281118">
    <property type="component" value="Unassembled WGS sequence"/>
</dbReference>
<evidence type="ECO:0000256" key="1">
    <source>
        <dbReference type="SAM" id="SignalP"/>
    </source>
</evidence>
<dbReference type="NCBIfam" id="NF042415">
    <property type="entry name" value="STY0301_fam"/>
    <property type="match status" value="1"/>
</dbReference>
<dbReference type="OrthoDB" id="9027170at2"/>
<gene>
    <name evidence="2" type="ORF">EJP67_10555</name>
</gene>
<evidence type="ECO:0000313" key="3">
    <source>
        <dbReference type="Proteomes" id="UP000281118"/>
    </source>
</evidence>
<accession>A0A3S1EZW5</accession>
<evidence type="ECO:0008006" key="4">
    <source>
        <dbReference type="Google" id="ProtNLM"/>
    </source>
</evidence>
<feature type="chain" id="PRO_5018739188" description="Lipoprotein" evidence="1">
    <location>
        <begin position="27"/>
        <end position="115"/>
    </location>
</feature>
<dbReference type="AlphaFoldDB" id="A0A3S1EZW5"/>
<comment type="caution">
    <text evidence="2">The sequence shown here is derived from an EMBL/GenBank/DDBJ whole genome shotgun (WGS) entry which is preliminary data.</text>
</comment>
<evidence type="ECO:0000313" key="2">
    <source>
        <dbReference type="EMBL" id="RUR67502.1"/>
    </source>
</evidence>
<dbReference type="InterPro" id="IPR049973">
    <property type="entry name" value="STY0301-like"/>
</dbReference>
<dbReference type="EMBL" id="RXFT01000003">
    <property type="protein sequence ID" value="RUR67502.1"/>
    <property type="molecule type" value="Genomic_DNA"/>
</dbReference>
<dbReference type="PROSITE" id="PS51257">
    <property type="entry name" value="PROKAR_LIPOPROTEIN"/>
    <property type="match status" value="1"/>
</dbReference>
<proteinExistence type="predicted"/>
<keyword evidence="1" id="KW-0732">Signal</keyword>
<name>A0A3S1EZW5_9BURK</name>
<protein>
    <recommendedName>
        <fullName evidence="4">Lipoprotein</fullName>
    </recommendedName>
</protein>
<reference evidence="2 3" key="1">
    <citation type="submission" date="2018-12" db="EMBL/GenBank/DDBJ databases">
        <title>The genome sequences of Variovorax guangxiensis DSM 27352.</title>
        <authorList>
            <person name="Gao J."/>
            <person name="Sun J."/>
        </authorList>
    </citation>
    <scope>NUCLEOTIDE SEQUENCE [LARGE SCALE GENOMIC DNA]</scope>
    <source>
        <strain evidence="2 3">DSM 27352</strain>
    </source>
</reference>
<sequence length="115" mass="12316">MSSTRALSTLLLTLLVACSGVPAVSAEVCPVRTGQPLRFVDVFDGKPEEMATLVPDETGKSSGHWSLGYIYEAGRVVTVRCKYADGQTSDVTLSAKTARCDYKINAKKTLALNCN</sequence>